<proteinExistence type="predicted"/>
<name>A0A1V3L6C9_9PAST</name>
<organism evidence="1 2">
    <name type="scientific">Rodentibacter ratti</name>
    <dbReference type="NCBI Taxonomy" id="1906745"/>
    <lineage>
        <taxon>Bacteria</taxon>
        <taxon>Pseudomonadati</taxon>
        <taxon>Pseudomonadota</taxon>
        <taxon>Gammaproteobacteria</taxon>
        <taxon>Pasteurellales</taxon>
        <taxon>Pasteurellaceae</taxon>
        <taxon>Rodentibacter</taxon>
    </lineage>
</organism>
<reference evidence="1 2" key="1">
    <citation type="submission" date="2016-10" db="EMBL/GenBank/DDBJ databases">
        <title>Rodentibacter gen. nov. and new species.</title>
        <authorList>
            <person name="Christensen H."/>
        </authorList>
    </citation>
    <scope>NUCLEOTIDE SEQUENCE [LARGE SCALE GENOMIC DNA]</scope>
    <source>
        <strain evidence="1 2">Ppn158</strain>
    </source>
</reference>
<dbReference type="EMBL" id="MLAI01000023">
    <property type="protein sequence ID" value="OOF85160.1"/>
    <property type="molecule type" value="Genomic_DNA"/>
</dbReference>
<dbReference type="AlphaFoldDB" id="A0A1V3L6C9"/>
<evidence type="ECO:0000313" key="2">
    <source>
        <dbReference type="Proteomes" id="UP000189353"/>
    </source>
</evidence>
<dbReference type="OrthoDB" id="9255916at2"/>
<sequence>MKTQINHEIINDLLKNNDIQGYTNNWQDRRIYINLSSKNKSFAGDRNYQLYFDLAANELVSKNVKGTVSSAYFADIKKVEELF</sequence>
<dbReference type="RefSeq" id="WP_077553338.1">
    <property type="nucleotide sequence ID" value="NZ_MLAI01000023.1"/>
</dbReference>
<gene>
    <name evidence="1" type="ORF">BKG88_08625</name>
</gene>
<dbReference type="Proteomes" id="UP000189353">
    <property type="component" value="Unassembled WGS sequence"/>
</dbReference>
<evidence type="ECO:0000313" key="1">
    <source>
        <dbReference type="EMBL" id="OOF85160.1"/>
    </source>
</evidence>
<protein>
    <submittedName>
        <fullName evidence="1">Uncharacterized protein</fullName>
    </submittedName>
</protein>
<comment type="caution">
    <text evidence="1">The sequence shown here is derived from an EMBL/GenBank/DDBJ whole genome shotgun (WGS) entry which is preliminary data.</text>
</comment>
<accession>A0A1V3L6C9</accession>